<dbReference type="InterPro" id="IPR038804">
    <property type="entry name" value="RGF3"/>
</dbReference>
<reference evidence="3 4" key="1">
    <citation type="journal article" date="2019" name="Nat. Plants">
        <title>Genome sequencing of Musa balbisiana reveals subgenome evolution and function divergence in polyploid bananas.</title>
        <authorList>
            <person name="Yao X."/>
        </authorList>
    </citation>
    <scope>NUCLEOTIDE SEQUENCE [LARGE SCALE GENOMIC DNA]</scope>
    <source>
        <strain evidence="4">cv. DH-PKW</strain>
        <tissue evidence="3">Leaves</tissue>
    </source>
</reference>
<accession>A0A4S8K694</accession>
<dbReference type="GO" id="GO:0010082">
    <property type="term" value="P:regulation of root meristem growth"/>
    <property type="evidence" value="ECO:0007669"/>
    <property type="project" value="InterPro"/>
</dbReference>
<protein>
    <submittedName>
        <fullName evidence="3">Uncharacterized protein</fullName>
    </submittedName>
</protein>
<keyword evidence="2" id="KW-0732">Signal</keyword>
<comment type="caution">
    <text evidence="3">The sequence shown here is derived from an EMBL/GenBank/DDBJ whole genome shotgun (WGS) entry which is preliminary data.</text>
</comment>
<feature type="region of interest" description="Disordered" evidence="1">
    <location>
        <begin position="142"/>
        <end position="165"/>
    </location>
</feature>
<proteinExistence type="predicted"/>
<name>A0A4S8K694_MUSBA</name>
<dbReference type="EMBL" id="PYDT01000002">
    <property type="protein sequence ID" value="THU70421.1"/>
    <property type="molecule type" value="Genomic_DNA"/>
</dbReference>
<feature type="region of interest" description="Disordered" evidence="1">
    <location>
        <begin position="64"/>
        <end position="102"/>
    </location>
</feature>
<evidence type="ECO:0000313" key="4">
    <source>
        <dbReference type="Proteomes" id="UP000317650"/>
    </source>
</evidence>
<dbReference type="GO" id="GO:0008083">
    <property type="term" value="F:growth factor activity"/>
    <property type="evidence" value="ECO:0007669"/>
    <property type="project" value="InterPro"/>
</dbReference>
<organism evidence="3 4">
    <name type="scientific">Musa balbisiana</name>
    <name type="common">Banana</name>
    <dbReference type="NCBI Taxonomy" id="52838"/>
    <lineage>
        <taxon>Eukaryota</taxon>
        <taxon>Viridiplantae</taxon>
        <taxon>Streptophyta</taxon>
        <taxon>Embryophyta</taxon>
        <taxon>Tracheophyta</taxon>
        <taxon>Spermatophyta</taxon>
        <taxon>Magnoliopsida</taxon>
        <taxon>Liliopsida</taxon>
        <taxon>Zingiberales</taxon>
        <taxon>Musaceae</taxon>
        <taxon>Musa</taxon>
    </lineage>
</organism>
<evidence type="ECO:0000256" key="1">
    <source>
        <dbReference type="SAM" id="MobiDB-lite"/>
    </source>
</evidence>
<dbReference type="PANTHER" id="PTHR36313">
    <property type="entry name" value="ROOT MERISTEM GROWTH FACTOR 2"/>
    <property type="match status" value="1"/>
</dbReference>
<feature type="compositionally biased region" description="Polar residues" evidence="1">
    <location>
        <begin position="73"/>
        <end position="102"/>
    </location>
</feature>
<evidence type="ECO:0000256" key="2">
    <source>
        <dbReference type="SAM" id="SignalP"/>
    </source>
</evidence>
<sequence length="165" mass="18559">MWCTRFRFLSLVLVIYLVSLGDSLATAHRMVGMIEKNDDDAKGAKKVGLEITAAHMRIARSKWPRGRKMSAEGLQTSRSNSALRTRPTTTIKKSTKGNSAETLKSKAAEPFYHGSHDPFQRIGAKKPADAVTEMFNMLHKDYHTTGRRRPPINNSMPLKDPHVKR</sequence>
<feature type="signal peptide" evidence="2">
    <location>
        <begin position="1"/>
        <end position="27"/>
    </location>
</feature>
<gene>
    <name evidence="3" type="ORF">C4D60_Mb08t24810</name>
</gene>
<dbReference type="PANTHER" id="PTHR36313:SF7">
    <property type="entry name" value="OS09G0474600 PROTEIN"/>
    <property type="match status" value="1"/>
</dbReference>
<feature type="chain" id="PRO_5020408838" evidence="2">
    <location>
        <begin position="28"/>
        <end position="165"/>
    </location>
</feature>
<evidence type="ECO:0000313" key="3">
    <source>
        <dbReference type="EMBL" id="THU70421.1"/>
    </source>
</evidence>
<dbReference type="AlphaFoldDB" id="A0A4S8K694"/>
<dbReference type="Proteomes" id="UP000317650">
    <property type="component" value="Chromosome 8"/>
</dbReference>
<keyword evidence="4" id="KW-1185">Reference proteome</keyword>